<dbReference type="EC" id="3.5.2.17" evidence="5 10"/>
<dbReference type="InterPro" id="IPR023418">
    <property type="entry name" value="Thyroxine_BS"/>
</dbReference>
<dbReference type="NCBIfam" id="TIGR02962">
    <property type="entry name" value="hdxy_isourate"/>
    <property type="match status" value="1"/>
</dbReference>
<comment type="similarity">
    <text evidence="3 10">Belongs to the transthyretin family. 5-hydroxyisourate hydrolase subfamily.</text>
</comment>
<evidence type="ECO:0000256" key="5">
    <source>
        <dbReference type="ARBA" id="ARBA00012609"/>
    </source>
</evidence>
<gene>
    <name evidence="13" type="ORF">Z042_13185</name>
</gene>
<dbReference type="CDD" id="cd05822">
    <property type="entry name" value="TLP_HIUase"/>
    <property type="match status" value="1"/>
</dbReference>
<dbReference type="eggNOG" id="COG2351">
    <property type="taxonomic scope" value="Bacteria"/>
</dbReference>
<comment type="function">
    <text evidence="2">Catalyzes the hydrolysis of 5-hydroxyisourate (HIU) to 2-oxo-4-hydroxy-4-carboxy-5-ureidoimidazoline (OHCU).</text>
</comment>
<keyword evidence="11" id="KW-0732">Signal</keyword>
<feature type="binding site" evidence="9">
    <location>
        <position position="135"/>
    </location>
    <ligand>
        <name>substrate</name>
    </ligand>
</feature>
<evidence type="ECO:0000256" key="3">
    <source>
        <dbReference type="ARBA" id="ARBA00009850"/>
    </source>
</evidence>
<accession>W0L9T9</accession>
<reference evidence="13 14" key="2">
    <citation type="submission" date="2015-03" db="EMBL/GenBank/DDBJ databases">
        <authorList>
            <person name="Chan K.-G."/>
        </authorList>
    </citation>
    <scope>NUCLEOTIDE SEQUENCE [LARGE SCALE GENOMIC DNA]</scope>
    <source>
        <strain evidence="13 14">RB-25</strain>
    </source>
</reference>
<dbReference type="GO" id="GO:0006144">
    <property type="term" value="P:purine nucleobase metabolic process"/>
    <property type="evidence" value="ECO:0007669"/>
    <property type="project" value="UniProtKB-KW"/>
</dbReference>
<dbReference type="Gene3D" id="2.60.40.180">
    <property type="entry name" value="Transthyretin/hydroxyisourate hydrolase domain"/>
    <property type="match status" value="1"/>
</dbReference>
<dbReference type="PATRIC" id="fig|1441930.4.peg.2619"/>
<dbReference type="Pfam" id="PF00576">
    <property type="entry name" value="Transthyretin"/>
    <property type="match status" value="1"/>
</dbReference>
<feature type="signal peptide" evidence="11">
    <location>
        <begin position="1"/>
        <end position="18"/>
    </location>
</feature>
<feature type="chain" id="PRO_5004791931" description="5-hydroxyisourate hydrolase" evidence="11">
    <location>
        <begin position="19"/>
        <end position="138"/>
    </location>
</feature>
<dbReference type="GO" id="GO:0033971">
    <property type="term" value="F:hydroxyisourate hydrolase activity"/>
    <property type="evidence" value="ECO:0007669"/>
    <property type="project" value="UniProtKB-EC"/>
</dbReference>
<evidence type="ECO:0000313" key="14">
    <source>
        <dbReference type="Proteomes" id="UP000019030"/>
    </source>
</evidence>
<comment type="subunit">
    <text evidence="4 10">Homotetramer.</text>
</comment>
<feature type="domain" description="Transthyretin/hydroxyisourate hydrolase" evidence="12">
    <location>
        <begin position="20"/>
        <end position="137"/>
    </location>
</feature>
<dbReference type="EMBL" id="CP007044">
    <property type="protein sequence ID" value="AHG20476.1"/>
    <property type="molecule type" value="Genomic_DNA"/>
</dbReference>
<sequence>MAAIFAGSLLWWVGSIQAAEVQYQLSTHILDISQGRPASNVDIELYRLDREGKQETWRAVGQGTTDKDGRVKTFLEQQAGKDNAGIYKLKFLTQPYFKQQQQNSFYPFIEVVFQVDGSSHYHVPITLSNFGYSTYRGS</sequence>
<keyword evidence="7 10" id="KW-0659">Purine metabolism</keyword>
<dbReference type="SMART" id="SM00095">
    <property type="entry name" value="TR_THY"/>
    <property type="match status" value="1"/>
</dbReference>
<evidence type="ECO:0000256" key="6">
    <source>
        <dbReference type="ARBA" id="ARBA00017539"/>
    </source>
</evidence>
<dbReference type="Proteomes" id="UP000019030">
    <property type="component" value="Chromosome"/>
</dbReference>
<dbReference type="HOGENOM" id="CLU_115536_1_0_6"/>
<feature type="binding site" evidence="9">
    <location>
        <position position="28"/>
    </location>
    <ligand>
        <name>substrate</name>
    </ligand>
</feature>
<protein>
    <recommendedName>
        <fullName evidence="6 10">5-hydroxyisourate hydrolase</fullName>
        <shortName evidence="10">HIU hydrolase</shortName>
        <shortName evidence="10">HIUHase</shortName>
        <ecNumber evidence="5 10">3.5.2.17</ecNumber>
    </recommendedName>
</protein>
<evidence type="ECO:0000256" key="11">
    <source>
        <dbReference type="SAM" id="SignalP"/>
    </source>
</evidence>
<evidence type="ECO:0000256" key="9">
    <source>
        <dbReference type="PIRSR" id="PIRSR600895-51"/>
    </source>
</evidence>
<evidence type="ECO:0000259" key="12">
    <source>
        <dbReference type="SMART" id="SM00095"/>
    </source>
</evidence>
<proteinExistence type="inferred from homology"/>
<dbReference type="AlphaFoldDB" id="W0L9T9"/>
<dbReference type="InterPro" id="IPR014306">
    <property type="entry name" value="Hydroxyisourate_hydrolase"/>
</dbReference>
<dbReference type="InterPro" id="IPR023416">
    <property type="entry name" value="Transthyretin/HIU_hydrolase_d"/>
</dbReference>
<keyword evidence="8 10" id="KW-0378">Hydrolase</keyword>
<comment type="catalytic activity">
    <reaction evidence="1 10">
        <text>5-hydroxyisourate + H2O = 5-hydroxy-2-oxo-4-ureido-2,5-dihydro-1H-imidazole-5-carboxylate + H(+)</text>
        <dbReference type="Rhea" id="RHEA:23736"/>
        <dbReference type="ChEBI" id="CHEBI:15377"/>
        <dbReference type="ChEBI" id="CHEBI:15378"/>
        <dbReference type="ChEBI" id="CHEBI:18072"/>
        <dbReference type="ChEBI" id="CHEBI:58639"/>
        <dbReference type="EC" id="3.5.2.17"/>
    </reaction>
</comment>
<evidence type="ECO:0000256" key="2">
    <source>
        <dbReference type="ARBA" id="ARBA00002704"/>
    </source>
</evidence>
<evidence type="ECO:0000256" key="8">
    <source>
        <dbReference type="ARBA" id="ARBA00022801"/>
    </source>
</evidence>
<dbReference type="KEGG" id="sfo:Z042_13185"/>
<dbReference type="PRINTS" id="PR00189">
    <property type="entry name" value="TRNSTHYRETIN"/>
</dbReference>
<dbReference type="PANTHER" id="PTHR10395:SF7">
    <property type="entry name" value="5-HYDROXYISOURATE HYDROLASE"/>
    <property type="match status" value="1"/>
</dbReference>
<evidence type="ECO:0000256" key="4">
    <source>
        <dbReference type="ARBA" id="ARBA00011881"/>
    </source>
</evidence>
<evidence type="ECO:0000256" key="1">
    <source>
        <dbReference type="ARBA" id="ARBA00001043"/>
    </source>
</evidence>
<evidence type="ECO:0000256" key="7">
    <source>
        <dbReference type="ARBA" id="ARBA00022631"/>
    </source>
</evidence>
<feature type="binding site" evidence="9">
    <location>
        <position position="70"/>
    </location>
    <ligand>
        <name>substrate</name>
    </ligand>
</feature>
<dbReference type="PANTHER" id="PTHR10395">
    <property type="entry name" value="URICASE AND TRANSTHYRETIN-RELATED"/>
    <property type="match status" value="1"/>
</dbReference>
<dbReference type="InterPro" id="IPR000895">
    <property type="entry name" value="Transthyretin/HIU_hydrolase"/>
</dbReference>
<reference evidence="13 14" key="1">
    <citation type="submission" date="2014-01" db="EMBL/GenBank/DDBJ databases">
        <title>Isolation of Serratia multitudinisentens RB-25 from Ex-Landfill site.</title>
        <authorList>
            <person name="Robson E.H.J."/>
        </authorList>
    </citation>
    <scope>NUCLEOTIDE SEQUENCE [LARGE SCALE GENOMIC DNA]</scope>
    <source>
        <strain evidence="13 14">RB-25</strain>
    </source>
</reference>
<keyword evidence="14" id="KW-1185">Reference proteome</keyword>
<evidence type="ECO:0000313" key="13">
    <source>
        <dbReference type="EMBL" id="AHG20476.1"/>
    </source>
</evidence>
<dbReference type="OrthoDB" id="9792386at2"/>
<evidence type="ECO:0000256" key="10">
    <source>
        <dbReference type="RuleBase" id="RU361270"/>
    </source>
</evidence>
<organism evidence="13 14">
    <name type="scientific">Chania multitudinisentens RB-25</name>
    <dbReference type="NCBI Taxonomy" id="1441930"/>
    <lineage>
        <taxon>Bacteria</taxon>
        <taxon>Pseudomonadati</taxon>
        <taxon>Pseudomonadota</taxon>
        <taxon>Gammaproteobacteria</taxon>
        <taxon>Enterobacterales</taxon>
        <taxon>Yersiniaceae</taxon>
        <taxon>Chania</taxon>
    </lineage>
</organism>
<dbReference type="STRING" id="1441930.Z042_13185"/>
<name>W0L9T9_9GAMM</name>
<dbReference type="PROSITE" id="PS00768">
    <property type="entry name" value="TRANSTHYRETIN_1"/>
    <property type="match status" value="1"/>
</dbReference>
<dbReference type="SUPFAM" id="SSF49472">
    <property type="entry name" value="Transthyretin (synonym: prealbumin)"/>
    <property type="match status" value="1"/>
</dbReference>
<dbReference type="InterPro" id="IPR036817">
    <property type="entry name" value="Transthyretin/HIU_hydrolase_sf"/>
</dbReference>